<feature type="region of interest" description="Disordered" evidence="3">
    <location>
        <begin position="321"/>
        <end position="342"/>
    </location>
</feature>
<keyword evidence="2" id="KW-0547">Nucleotide-binding</keyword>
<feature type="domain" description="ATP-grasp" evidence="4">
    <location>
        <begin position="49"/>
        <end position="301"/>
    </location>
</feature>
<accession>A0A0G3G0R8</accession>
<evidence type="ECO:0000256" key="3">
    <source>
        <dbReference type="SAM" id="MobiDB-lite"/>
    </source>
</evidence>
<name>A0A0G3G0R8_9GAMM</name>
<dbReference type="AlphaFoldDB" id="A0A0G3G0R8"/>
<dbReference type="InterPro" id="IPR011761">
    <property type="entry name" value="ATP-grasp"/>
</dbReference>
<dbReference type="InterPro" id="IPR011758">
    <property type="entry name" value="RimK-rel_E_lig"/>
</dbReference>
<dbReference type="KEGG" id="tvr:TVD_00785"/>
<reference evidence="5 6" key="1">
    <citation type="submission" date="2015-04" db="EMBL/GenBank/DDBJ databases">
        <title>Complete Sequence for the Genome of the Thioalkalivibrio versutus D301.</title>
        <authorList>
            <person name="Mu T."/>
            <person name="Zhou J."/>
            <person name="Xu X."/>
        </authorList>
    </citation>
    <scope>NUCLEOTIDE SEQUENCE [LARGE SCALE GENOMIC DNA]</scope>
    <source>
        <strain evidence="5 6">D301</strain>
    </source>
</reference>
<dbReference type="PATRIC" id="fig|106634.4.peg.160"/>
<protein>
    <submittedName>
        <fullName evidence="5">Alpha-L-glutamate ligase</fullName>
    </submittedName>
</protein>
<dbReference type="Proteomes" id="UP000064201">
    <property type="component" value="Chromosome"/>
</dbReference>
<dbReference type="GO" id="GO:0046872">
    <property type="term" value="F:metal ion binding"/>
    <property type="evidence" value="ECO:0007669"/>
    <property type="project" value="InterPro"/>
</dbReference>
<dbReference type="NCBIfam" id="TIGR02291">
    <property type="entry name" value="rimK_rel_E_lig"/>
    <property type="match status" value="1"/>
</dbReference>
<dbReference type="GO" id="GO:0018169">
    <property type="term" value="F:ribosomal S6-glutamic acid ligase activity"/>
    <property type="evidence" value="ECO:0007669"/>
    <property type="project" value="TreeGrafter"/>
</dbReference>
<sequence>MPAWLPRFVRPKLLKEQGIVGMNARNARYIAAWNARRFYPRVDDKLQTKQLALDAGLSVPDLYGVVRTHRQIRDVRRQLREYEDGFVIKPAHGAAGDGILVIEGWRGDRPRRAGGRAMELSELDDHISNVLSGMYSLGGRPDVAMIEQRVRFSSVFDAVAHRGVPDIRTVVYRGYPVMAMMRLPTQDSDGKANLHQGAVGTGIDLGSGRTIGGVRYNNPCREHPDSEQSIVGLQIPGWDELMELAAGCFELSQLGYLGVDVVIDADRGPLILELNARPGLAIQIANGEGLDHRILAVDAHMVARDIEPAAERARWSAEVFARPEATHPTEPDTETTRAAEPA</sequence>
<evidence type="ECO:0000256" key="1">
    <source>
        <dbReference type="ARBA" id="ARBA00023211"/>
    </source>
</evidence>
<dbReference type="SUPFAM" id="SSF56059">
    <property type="entry name" value="Glutathione synthetase ATP-binding domain-like"/>
    <property type="match status" value="1"/>
</dbReference>
<dbReference type="PANTHER" id="PTHR21621:SF0">
    <property type="entry name" value="BETA-CITRYLGLUTAMATE SYNTHASE B-RELATED"/>
    <property type="match status" value="1"/>
</dbReference>
<dbReference type="GO" id="GO:0009432">
    <property type="term" value="P:SOS response"/>
    <property type="evidence" value="ECO:0007669"/>
    <property type="project" value="TreeGrafter"/>
</dbReference>
<feature type="compositionally biased region" description="Basic and acidic residues" evidence="3">
    <location>
        <begin position="324"/>
        <end position="342"/>
    </location>
</feature>
<dbReference type="EMBL" id="CP011367">
    <property type="protein sequence ID" value="AKJ93989.1"/>
    <property type="molecule type" value="Genomic_DNA"/>
</dbReference>
<organism evidence="5 6">
    <name type="scientific">Thioalkalivibrio versutus</name>
    <dbReference type="NCBI Taxonomy" id="106634"/>
    <lineage>
        <taxon>Bacteria</taxon>
        <taxon>Pseudomonadati</taxon>
        <taxon>Pseudomonadota</taxon>
        <taxon>Gammaproteobacteria</taxon>
        <taxon>Chromatiales</taxon>
        <taxon>Ectothiorhodospiraceae</taxon>
        <taxon>Thioalkalivibrio</taxon>
    </lineage>
</organism>
<dbReference type="STRING" id="106634.TVD_00785"/>
<dbReference type="GO" id="GO:0005524">
    <property type="term" value="F:ATP binding"/>
    <property type="evidence" value="ECO:0007669"/>
    <property type="project" value="UniProtKB-UniRule"/>
</dbReference>
<dbReference type="PROSITE" id="PS50975">
    <property type="entry name" value="ATP_GRASP"/>
    <property type="match status" value="1"/>
</dbReference>
<dbReference type="GO" id="GO:0005737">
    <property type="term" value="C:cytoplasm"/>
    <property type="evidence" value="ECO:0007669"/>
    <property type="project" value="TreeGrafter"/>
</dbReference>
<keyword evidence="1" id="KW-0464">Manganese</keyword>
<evidence type="ECO:0000259" key="4">
    <source>
        <dbReference type="PROSITE" id="PS50975"/>
    </source>
</evidence>
<keyword evidence="5" id="KW-0436">Ligase</keyword>
<dbReference type="RefSeq" id="WP_047250551.1">
    <property type="nucleotide sequence ID" value="NZ_CP011367.1"/>
</dbReference>
<dbReference type="Gene3D" id="3.30.470.20">
    <property type="entry name" value="ATP-grasp fold, B domain"/>
    <property type="match status" value="1"/>
</dbReference>
<dbReference type="InterPro" id="IPR039523">
    <property type="entry name" value="RimK-rel_E_lig_ATP-grasp"/>
</dbReference>
<gene>
    <name evidence="5" type="ORF">TVD_00785</name>
</gene>
<evidence type="ECO:0000256" key="2">
    <source>
        <dbReference type="PROSITE-ProRule" id="PRU00409"/>
    </source>
</evidence>
<dbReference type="OrthoDB" id="336227at2"/>
<evidence type="ECO:0000313" key="5">
    <source>
        <dbReference type="EMBL" id="AKJ93989.1"/>
    </source>
</evidence>
<keyword evidence="6" id="KW-1185">Reference proteome</keyword>
<keyword evidence="2" id="KW-0067">ATP-binding</keyword>
<dbReference type="PANTHER" id="PTHR21621">
    <property type="entry name" value="RIBOSOMAL PROTEIN S6 MODIFICATION PROTEIN"/>
    <property type="match status" value="1"/>
</dbReference>
<proteinExistence type="predicted"/>
<evidence type="ECO:0000313" key="6">
    <source>
        <dbReference type="Proteomes" id="UP000064201"/>
    </source>
</evidence>
<dbReference type="Pfam" id="PF14397">
    <property type="entry name" value="ATPgrasp_ST"/>
    <property type="match status" value="1"/>
</dbReference>